<accession>A0A0C7P3G9</accession>
<dbReference type="Proteomes" id="UP000032809">
    <property type="component" value="Chromosome I"/>
</dbReference>
<dbReference type="GO" id="GO:0016491">
    <property type="term" value="F:oxidoreductase activity"/>
    <property type="evidence" value="ECO:0007669"/>
    <property type="project" value="InterPro"/>
</dbReference>
<dbReference type="PANTHER" id="PTHR23026">
    <property type="entry name" value="NADPH NITROREDUCTASE"/>
    <property type="match status" value="1"/>
</dbReference>
<keyword evidence="3" id="KW-1185">Reference proteome</keyword>
<dbReference type="Pfam" id="PF00881">
    <property type="entry name" value="Nitroreductase"/>
    <property type="match status" value="2"/>
</dbReference>
<dbReference type="CDD" id="cd02150">
    <property type="entry name" value="nitroreductase"/>
    <property type="match status" value="1"/>
</dbReference>
<evidence type="ECO:0000313" key="3">
    <source>
        <dbReference type="Proteomes" id="UP000032809"/>
    </source>
</evidence>
<dbReference type="RefSeq" id="WP_045088210.1">
    <property type="nucleotide sequence ID" value="NZ_LN824141.1"/>
</dbReference>
<dbReference type="PANTHER" id="PTHR23026:SF123">
    <property type="entry name" value="NAD(P)H NITROREDUCTASE RV3131-RELATED"/>
    <property type="match status" value="1"/>
</dbReference>
<dbReference type="KEGG" id="dtn:DTL3_1550"/>
<evidence type="ECO:0000259" key="1">
    <source>
        <dbReference type="Pfam" id="PF00881"/>
    </source>
</evidence>
<feature type="domain" description="Nitroreductase" evidence="1">
    <location>
        <begin position="7"/>
        <end position="60"/>
    </location>
</feature>
<gene>
    <name evidence="2" type="primary">nfnB3</name>
    <name evidence="2" type="ORF">DTL3_1550</name>
</gene>
<dbReference type="HOGENOM" id="CLU_070764_7_3_0"/>
<proteinExistence type="predicted"/>
<dbReference type="OrthoDB" id="9812105at2"/>
<dbReference type="STRING" id="1006576.DTL3_1550"/>
<dbReference type="EMBL" id="LN824141">
    <property type="protein sequence ID" value="CEP78840.1"/>
    <property type="molecule type" value="Genomic_DNA"/>
</dbReference>
<dbReference type="AlphaFoldDB" id="A0A0C7P3G9"/>
<dbReference type="Gene3D" id="3.40.109.10">
    <property type="entry name" value="NADH Oxidase"/>
    <property type="match status" value="1"/>
</dbReference>
<protein>
    <submittedName>
        <fullName evidence="2">Nitroreductase</fullName>
    </submittedName>
</protein>
<dbReference type="InterPro" id="IPR050627">
    <property type="entry name" value="Nitroreductase/BluB"/>
</dbReference>
<dbReference type="PATRIC" id="fig|1006576.9.peg.1547"/>
<organism evidence="2 3">
    <name type="scientific">Defluviitoga tunisiensis</name>
    <dbReference type="NCBI Taxonomy" id="1006576"/>
    <lineage>
        <taxon>Bacteria</taxon>
        <taxon>Thermotogati</taxon>
        <taxon>Thermotogota</taxon>
        <taxon>Thermotogae</taxon>
        <taxon>Petrotogales</taxon>
        <taxon>Petrotogaceae</taxon>
        <taxon>Defluviitoga</taxon>
    </lineage>
</organism>
<reference evidence="3" key="1">
    <citation type="submission" date="2014-11" db="EMBL/GenBank/DDBJ databases">
        <authorList>
            <person name="Wibberg D."/>
        </authorList>
    </citation>
    <scope>NUCLEOTIDE SEQUENCE [LARGE SCALE GENOMIC DNA]</scope>
    <source>
        <strain evidence="3">L3</strain>
    </source>
</reference>
<dbReference type="InterPro" id="IPR000415">
    <property type="entry name" value="Nitroreductase-like"/>
</dbReference>
<name>A0A0C7P3G9_DEFTU</name>
<feature type="domain" description="Nitroreductase" evidence="1">
    <location>
        <begin position="66"/>
        <end position="148"/>
    </location>
</feature>
<dbReference type="InterPro" id="IPR029479">
    <property type="entry name" value="Nitroreductase"/>
</dbReference>
<sequence>MEILKEILNRRSIRKFQDKQVEDDVIKKILHAAMQAPSANNEQPWEFIVVKNKDTLLKMTEIHPYAKMLKEAAIAIIVCGDLKKEISKGRWVQDCSAATENLLLEVVHQGLGAVWVGVHPNKEREEPLKRLFNLPDNIIPLCIIPIGYPAEEKEYENRFKEERIHFEKW</sequence>
<dbReference type="SUPFAM" id="SSF55469">
    <property type="entry name" value="FMN-dependent nitroreductase-like"/>
    <property type="match status" value="1"/>
</dbReference>
<evidence type="ECO:0000313" key="2">
    <source>
        <dbReference type="EMBL" id="CEP78840.1"/>
    </source>
</evidence>